<evidence type="ECO:0000256" key="2">
    <source>
        <dbReference type="ARBA" id="ARBA00009492"/>
    </source>
</evidence>
<keyword evidence="15" id="KW-1185">Reference proteome</keyword>
<keyword evidence="8" id="KW-1015">Disulfide bond</keyword>
<accession>A0AAE1A8F9</accession>
<evidence type="ECO:0000256" key="10">
    <source>
        <dbReference type="ARBA" id="ARBA00074148"/>
    </source>
</evidence>
<dbReference type="SUPFAM" id="SSF101912">
    <property type="entry name" value="Sema domain"/>
    <property type="match status" value="1"/>
</dbReference>
<keyword evidence="9" id="KW-0325">Glycoprotein</keyword>
<evidence type="ECO:0000256" key="8">
    <source>
        <dbReference type="ARBA" id="ARBA00023157"/>
    </source>
</evidence>
<dbReference type="FunFam" id="2.130.10.10:FF:000369">
    <property type="entry name" value="semaphorin-2A isoform X1"/>
    <property type="match status" value="1"/>
</dbReference>
<dbReference type="GO" id="GO:0045499">
    <property type="term" value="F:chemorepellent activity"/>
    <property type="evidence" value="ECO:0007669"/>
    <property type="project" value="TreeGrafter"/>
</dbReference>
<dbReference type="InterPro" id="IPR001627">
    <property type="entry name" value="Semap_dom"/>
</dbReference>
<dbReference type="GO" id="GO:0030215">
    <property type="term" value="F:semaphorin receptor binding"/>
    <property type="evidence" value="ECO:0007669"/>
    <property type="project" value="InterPro"/>
</dbReference>
<dbReference type="GO" id="GO:0007411">
    <property type="term" value="P:axon guidance"/>
    <property type="evidence" value="ECO:0007669"/>
    <property type="project" value="TreeGrafter"/>
</dbReference>
<dbReference type="InterPro" id="IPR036352">
    <property type="entry name" value="Semap_dom_sf"/>
</dbReference>
<comment type="subcellular location">
    <subcellularLocation>
        <location evidence="1">Secreted</location>
    </subcellularLocation>
</comment>
<reference evidence="14" key="1">
    <citation type="journal article" date="2023" name="G3 (Bethesda)">
        <title>A reference genome for the long-term kleptoplast-retaining sea slug Elysia crispata morphotype clarki.</title>
        <authorList>
            <person name="Eastman K.E."/>
            <person name="Pendleton A.L."/>
            <person name="Shaikh M.A."/>
            <person name="Suttiyut T."/>
            <person name="Ogas R."/>
            <person name="Tomko P."/>
            <person name="Gavelis G."/>
            <person name="Widhalm J.R."/>
            <person name="Wisecaver J.H."/>
        </authorList>
    </citation>
    <scope>NUCLEOTIDE SEQUENCE</scope>
    <source>
        <strain evidence="14">ECLA1</strain>
    </source>
</reference>
<dbReference type="Pfam" id="PF01403">
    <property type="entry name" value="Sema"/>
    <property type="match status" value="1"/>
</dbReference>
<dbReference type="SUPFAM" id="SSF103575">
    <property type="entry name" value="Plexin repeat"/>
    <property type="match status" value="1"/>
</dbReference>
<keyword evidence="7" id="KW-0524">Neurogenesis</keyword>
<evidence type="ECO:0000256" key="12">
    <source>
        <dbReference type="SAM" id="Coils"/>
    </source>
</evidence>
<keyword evidence="12" id="KW-0175">Coiled coil</keyword>
<evidence type="ECO:0000256" key="4">
    <source>
        <dbReference type="ARBA" id="ARBA00022525"/>
    </source>
</evidence>
<evidence type="ECO:0000256" key="5">
    <source>
        <dbReference type="ARBA" id="ARBA00022729"/>
    </source>
</evidence>
<gene>
    <name evidence="14" type="ORF">RRG08_047714</name>
</gene>
<evidence type="ECO:0000256" key="11">
    <source>
        <dbReference type="PROSITE-ProRule" id="PRU00352"/>
    </source>
</evidence>
<evidence type="ECO:0000256" key="9">
    <source>
        <dbReference type="ARBA" id="ARBA00023180"/>
    </source>
</evidence>
<evidence type="ECO:0000259" key="13">
    <source>
        <dbReference type="PROSITE" id="PS51004"/>
    </source>
</evidence>
<dbReference type="InterPro" id="IPR013783">
    <property type="entry name" value="Ig-like_fold"/>
</dbReference>
<comment type="caution">
    <text evidence="11">Lacks conserved residue(s) required for the propagation of feature annotation.</text>
</comment>
<comment type="similarity">
    <text evidence="2">Belongs to the semaphorin family.</text>
</comment>
<dbReference type="GO" id="GO:0030335">
    <property type="term" value="P:positive regulation of cell migration"/>
    <property type="evidence" value="ECO:0007669"/>
    <property type="project" value="TreeGrafter"/>
</dbReference>
<dbReference type="PROSITE" id="PS51004">
    <property type="entry name" value="SEMA"/>
    <property type="match status" value="1"/>
</dbReference>
<dbReference type="EMBL" id="JAWDGP010002431">
    <property type="protein sequence ID" value="KAK3783259.1"/>
    <property type="molecule type" value="Genomic_DNA"/>
</dbReference>
<dbReference type="GO" id="GO:0071526">
    <property type="term" value="P:semaphorin-plexin signaling pathway"/>
    <property type="evidence" value="ECO:0007669"/>
    <property type="project" value="TreeGrafter"/>
</dbReference>
<dbReference type="PANTHER" id="PTHR11036">
    <property type="entry name" value="SEMAPHORIN"/>
    <property type="match status" value="1"/>
</dbReference>
<protein>
    <recommendedName>
        <fullName evidence="10">Semaphorin-2A</fullName>
    </recommendedName>
</protein>
<evidence type="ECO:0000313" key="15">
    <source>
        <dbReference type="Proteomes" id="UP001283361"/>
    </source>
</evidence>
<keyword evidence="3" id="KW-0217">Developmental protein</keyword>
<dbReference type="InterPro" id="IPR013098">
    <property type="entry name" value="Ig_I-set"/>
</dbReference>
<sequence>MWQLFPLAAPMMTDIDLKLFQDSKSYPIYYRYLTVDEESGFLFVGAMNKLFGLNLRNIENKSQRIAQDFRPLNKARDHCRKNGKLENFDCQGHIRFLVRIKPQIAAPNTFYMCSTGSYKPMGYELKLRQNSFDTLKSDLNAHGICSFGPNDNTTAVLVPSGTPRNMAALFGGAVKDFLMSDPVISRHAVYSSSIANANYIRTRSKIGWLNEPQFVGSFDVGEYVYFFFREVAIEYTNCGKKIFSRVARVCKNDEGSTLNKNTWVSYLKARLNCSIPGEYPFYFDEIQDVYQLGKMFYALFTTNVNGMTASAICGYNLTNIDAVFEGSFKQGNSTSIWLPVPKNKVPNPRPGTCGSGSAMIQQQQFVSQHTMLMDKAVSHQFREPIFYKSNILMRKLVVIPNVAGADGMVFFTASNTGVIYKIAAWPKINPKYDPPTTYLVSKTIPLGDTKPIWSLVYHGNSIYFSTDTAVGQIPVETCEKYTKIDLCIYDPYCGWDTTLEECRIYSNSPRIIPYKGIDLLAYSLEEAISKAIGGELFKYERISRTTGSSVMLRIAFKLHIRGSVHWTKDGASVRGDRHILAQDNSLIITDIRKQDEGNYLARDNNNRKVAEYTLVVETNKEQIEQRWMRKFDQWCEEFERYQEDIRKWEKKCEACCEEPSQAKMVSALGGR</sequence>
<dbReference type="AlphaFoldDB" id="A0AAE1A8F9"/>
<name>A0AAE1A8F9_9GAST</name>
<dbReference type="InterPro" id="IPR036179">
    <property type="entry name" value="Ig-like_dom_sf"/>
</dbReference>
<feature type="coiled-coil region" evidence="12">
    <location>
        <begin position="631"/>
        <end position="658"/>
    </location>
</feature>
<evidence type="ECO:0000256" key="3">
    <source>
        <dbReference type="ARBA" id="ARBA00022473"/>
    </source>
</evidence>
<dbReference type="SMART" id="SM00630">
    <property type="entry name" value="Sema"/>
    <property type="match status" value="1"/>
</dbReference>
<comment type="caution">
    <text evidence="14">The sequence shown here is derived from an EMBL/GenBank/DDBJ whole genome shotgun (WGS) entry which is preliminary data.</text>
</comment>
<keyword evidence="4" id="KW-0964">Secreted</keyword>
<dbReference type="InterPro" id="IPR027231">
    <property type="entry name" value="Semaphorin"/>
</dbReference>
<evidence type="ECO:0000256" key="6">
    <source>
        <dbReference type="ARBA" id="ARBA00022782"/>
    </source>
</evidence>
<dbReference type="Pfam" id="PF07679">
    <property type="entry name" value="I-set"/>
    <property type="match status" value="1"/>
</dbReference>
<organism evidence="14 15">
    <name type="scientific">Elysia crispata</name>
    <name type="common">lettuce slug</name>
    <dbReference type="NCBI Taxonomy" id="231223"/>
    <lineage>
        <taxon>Eukaryota</taxon>
        <taxon>Metazoa</taxon>
        <taxon>Spiralia</taxon>
        <taxon>Lophotrochozoa</taxon>
        <taxon>Mollusca</taxon>
        <taxon>Gastropoda</taxon>
        <taxon>Heterobranchia</taxon>
        <taxon>Euthyneura</taxon>
        <taxon>Panpulmonata</taxon>
        <taxon>Sacoglossa</taxon>
        <taxon>Placobranchoidea</taxon>
        <taxon>Plakobranchidae</taxon>
        <taxon>Elysia</taxon>
    </lineage>
</organism>
<dbReference type="SUPFAM" id="SSF48726">
    <property type="entry name" value="Immunoglobulin"/>
    <property type="match status" value="1"/>
</dbReference>
<dbReference type="GO" id="GO:0005576">
    <property type="term" value="C:extracellular region"/>
    <property type="evidence" value="ECO:0007669"/>
    <property type="project" value="UniProtKB-SubCell"/>
</dbReference>
<proteinExistence type="inferred from homology"/>
<evidence type="ECO:0000256" key="1">
    <source>
        <dbReference type="ARBA" id="ARBA00004613"/>
    </source>
</evidence>
<feature type="domain" description="Sema" evidence="13">
    <location>
        <begin position="3"/>
        <end position="475"/>
    </location>
</feature>
<evidence type="ECO:0000313" key="14">
    <source>
        <dbReference type="EMBL" id="KAK3783259.1"/>
    </source>
</evidence>
<dbReference type="Gene3D" id="2.60.40.10">
    <property type="entry name" value="Immunoglobulins"/>
    <property type="match status" value="1"/>
</dbReference>
<dbReference type="Gene3D" id="2.130.10.10">
    <property type="entry name" value="YVTN repeat-like/Quinoprotein amine dehydrogenase"/>
    <property type="match status" value="1"/>
</dbReference>
<dbReference type="InterPro" id="IPR015943">
    <property type="entry name" value="WD40/YVTN_repeat-like_dom_sf"/>
</dbReference>
<dbReference type="Proteomes" id="UP001283361">
    <property type="component" value="Unassembled WGS sequence"/>
</dbReference>
<dbReference type="PANTHER" id="PTHR11036:SF127">
    <property type="entry name" value="SEMAPHORIN-1A"/>
    <property type="match status" value="1"/>
</dbReference>
<dbReference type="GO" id="GO:0005886">
    <property type="term" value="C:plasma membrane"/>
    <property type="evidence" value="ECO:0007669"/>
    <property type="project" value="TreeGrafter"/>
</dbReference>
<keyword evidence="5" id="KW-0732">Signal</keyword>
<evidence type="ECO:0000256" key="7">
    <source>
        <dbReference type="ARBA" id="ARBA00022902"/>
    </source>
</evidence>
<keyword evidence="6" id="KW-0221">Differentiation</keyword>